<dbReference type="GO" id="GO:0005506">
    <property type="term" value="F:iron ion binding"/>
    <property type="evidence" value="ECO:0007669"/>
    <property type="project" value="UniProtKB-UniRule"/>
</dbReference>
<dbReference type="Pfam" id="PF13370">
    <property type="entry name" value="Fer4_13"/>
    <property type="match status" value="1"/>
</dbReference>
<accession>A0A1C6W4A8</accession>
<dbReference type="Gene3D" id="3.30.70.20">
    <property type="match status" value="1"/>
</dbReference>
<sequence length="80" mass="8526">MSANADDRAGWRLRVDSTRCVSSGFCVGSAPEHFTMEQVSRPLADVVAPADTVLEAADFCPVEAISVFDARTGAQIAPKR</sequence>
<evidence type="ECO:0000313" key="8">
    <source>
        <dbReference type="Proteomes" id="UP001334804"/>
    </source>
</evidence>
<keyword evidence="2 4" id="KW-0408">Iron</keyword>
<keyword evidence="8" id="KW-1185">Reference proteome</keyword>
<dbReference type="SUPFAM" id="SSF54862">
    <property type="entry name" value="4Fe-4S ferredoxins"/>
    <property type="match status" value="1"/>
</dbReference>
<dbReference type="Proteomes" id="UP000199343">
    <property type="component" value="Unassembled WGS sequence"/>
</dbReference>
<evidence type="ECO:0000256" key="2">
    <source>
        <dbReference type="ARBA" id="ARBA00023004"/>
    </source>
</evidence>
<evidence type="ECO:0000256" key="3">
    <source>
        <dbReference type="ARBA" id="ARBA00023014"/>
    </source>
</evidence>
<dbReference type="AlphaFoldDB" id="A0A1C6W4A8"/>
<dbReference type="Proteomes" id="UP001334804">
    <property type="component" value="Chromosome"/>
</dbReference>
<dbReference type="PRINTS" id="PR00352">
    <property type="entry name" value="3FE4SFRDOXIN"/>
</dbReference>
<evidence type="ECO:0000256" key="4">
    <source>
        <dbReference type="RuleBase" id="RU368020"/>
    </source>
</evidence>
<protein>
    <recommendedName>
        <fullName evidence="4">Ferredoxin</fullName>
    </recommendedName>
</protein>
<gene>
    <name evidence="5" type="ORF">GA0070608_5687</name>
    <name evidence="6" type="ORF">OIE14_00060</name>
</gene>
<keyword evidence="4" id="KW-0813">Transport</keyword>
<proteinExistence type="predicted"/>
<dbReference type="InterPro" id="IPR001080">
    <property type="entry name" value="3Fe4S_ferredoxin"/>
</dbReference>
<dbReference type="RefSeq" id="WP_176733873.1">
    <property type="nucleotide sequence ID" value="NZ_CP109071.1"/>
</dbReference>
<evidence type="ECO:0000256" key="1">
    <source>
        <dbReference type="ARBA" id="ARBA00022723"/>
    </source>
</evidence>
<keyword evidence="1 4" id="KW-0479">Metal-binding</keyword>
<dbReference type="GO" id="GO:0009055">
    <property type="term" value="F:electron transfer activity"/>
    <property type="evidence" value="ECO:0007669"/>
    <property type="project" value="UniProtKB-UniRule"/>
</dbReference>
<dbReference type="GO" id="GO:0051536">
    <property type="term" value="F:iron-sulfur cluster binding"/>
    <property type="evidence" value="ECO:0007669"/>
    <property type="project" value="UniProtKB-KW"/>
</dbReference>
<name>A0A1C6W4A8_9ACTN</name>
<evidence type="ECO:0000313" key="6">
    <source>
        <dbReference type="EMBL" id="WSA32540.1"/>
    </source>
</evidence>
<dbReference type="EMBL" id="FMIC01000002">
    <property type="protein sequence ID" value="SCL73409.1"/>
    <property type="molecule type" value="Genomic_DNA"/>
</dbReference>
<reference evidence="5 7" key="1">
    <citation type="submission" date="2016-06" db="EMBL/GenBank/DDBJ databases">
        <authorList>
            <person name="Kjaerup R.B."/>
            <person name="Dalgaard T.S."/>
            <person name="Juul-Madsen H.R."/>
        </authorList>
    </citation>
    <scope>NUCLEOTIDE SEQUENCE [LARGE SCALE GENOMIC DNA]</scope>
    <source>
        <strain evidence="5 7">DSM 43363</strain>
    </source>
</reference>
<comment type="function">
    <text evidence="4">Ferredoxins are iron-sulfur proteins that transfer electrons in a wide variety of metabolic reactions.</text>
</comment>
<dbReference type="STRING" id="47871.GA0070608_5687"/>
<evidence type="ECO:0000313" key="5">
    <source>
        <dbReference type="EMBL" id="SCL73409.1"/>
    </source>
</evidence>
<evidence type="ECO:0000313" key="7">
    <source>
        <dbReference type="Proteomes" id="UP000199343"/>
    </source>
</evidence>
<keyword evidence="3 4" id="KW-0411">Iron-sulfur</keyword>
<keyword evidence="4" id="KW-0249">Electron transport</keyword>
<organism evidence="5 7">
    <name type="scientific">Micromonospora peucetia</name>
    <dbReference type="NCBI Taxonomy" id="47871"/>
    <lineage>
        <taxon>Bacteria</taxon>
        <taxon>Bacillati</taxon>
        <taxon>Actinomycetota</taxon>
        <taxon>Actinomycetes</taxon>
        <taxon>Micromonosporales</taxon>
        <taxon>Micromonosporaceae</taxon>
        <taxon>Micromonospora</taxon>
    </lineage>
</organism>
<dbReference type="EMBL" id="CP109071">
    <property type="protein sequence ID" value="WSA32540.1"/>
    <property type="molecule type" value="Genomic_DNA"/>
</dbReference>
<reference evidence="6 8" key="2">
    <citation type="submission" date="2022-10" db="EMBL/GenBank/DDBJ databases">
        <title>The complete genomes of actinobacterial strains from the NBC collection.</title>
        <authorList>
            <person name="Joergensen T.S."/>
            <person name="Alvarez Arevalo M."/>
            <person name="Sterndorff E.B."/>
            <person name="Faurdal D."/>
            <person name="Vuksanovic O."/>
            <person name="Mourched A.-S."/>
            <person name="Charusanti P."/>
            <person name="Shaw S."/>
            <person name="Blin K."/>
            <person name="Weber T."/>
        </authorList>
    </citation>
    <scope>NUCLEOTIDE SEQUENCE [LARGE SCALE GENOMIC DNA]</scope>
    <source>
        <strain evidence="6 8">NBC 01809</strain>
    </source>
</reference>